<dbReference type="OrthoDB" id="7335480at2"/>
<dbReference type="Pfam" id="PF16889">
    <property type="entry name" value="Hepar_II_III_N"/>
    <property type="match status" value="1"/>
</dbReference>
<dbReference type="InterPro" id="IPR012480">
    <property type="entry name" value="Hepar_II_III_C"/>
</dbReference>
<keyword evidence="3" id="KW-0574">Periplasm</keyword>
<protein>
    <submittedName>
        <fullName evidence="7">Heparinase II/III-like protein</fullName>
    </submittedName>
</protein>
<proteinExistence type="predicted"/>
<evidence type="ECO:0000259" key="5">
    <source>
        <dbReference type="Pfam" id="PF07940"/>
    </source>
</evidence>
<name>A0A517SSU3_9BACT</name>
<dbReference type="Gene3D" id="2.70.98.70">
    <property type="match status" value="1"/>
</dbReference>
<feature type="domain" description="Heparin-sulfate lyase N-terminal" evidence="6">
    <location>
        <begin position="159"/>
        <end position="350"/>
    </location>
</feature>
<feature type="domain" description="Heparinase II/III-like C-terminal" evidence="5">
    <location>
        <begin position="374"/>
        <end position="585"/>
    </location>
</feature>
<dbReference type="PANTHER" id="PTHR39210">
    <property type="entry name" value="HEPARIN-SULFATE LYASE"/>
    <property type="match status" value="1"/>
</dbReference>
<dbReference type="Pfam" id="PF07940">
    <property type="entry name" value="Hepar_II_III_C"/>
    <property type="match status" value="1"/>
</dbReference>
<dbReference type="SUPFAM" id="SSF48230">
    <property type="entry name" value="Chondroitin AC/alginate lyase"/>
    <property type="match status" value="1"/>
</dbReference>
<keyword evidence="4" id="KW-0456">Lyase</keyword>
<evidence type="ECO:0000256" key="2">
    <source>
        <dbReference type="ARBA" id="ARBA00022729"/>
    </source>
</evidence>
<accession>A0A517SSU3</accession>
<evidence type="ECO:0000256" key="1">
    <source>
        <dbReference type="ARBA" id="ARBA00004418"/>
    </source>
</evidence>
<reference evidence="7 8" key="1">
    <citation type="submission" date="2019-02" db="EMBL/GenBank/DDBJ databases">
        <title>Deep-cultivation of Planctomycetes and their phenomic and genomic characterization uncovers novel biology.</title>
        <authorList>
            <person name="Wiegand S."/>
            <person name="Jogler M."/>
            <person name="Boedeker C."/>
            <person name="Pinto D."/>
            <person name="Vollmers J."/>
            <person name="Rivas-Marin E."/>
            <person name="Kohn T."/>
            <person name="Peeters S.H."/>
            <person name="Heuer A."/>
            <person name="Rast P."/>
            <person name="Oberbeckmann S."/>
            <person name="Bunk B."/>
            <person name="Jeske O."/>
            <person name="Meyerdierks A."/>
            <person name="Storesund J.E."/>
            <person name="Kallscheuer N."/>
            <person name="Luecker S."/>
            <person name="Lage O.M."/>
            <person name="Pohl T."/>
            <person name="Merkel B.J."/>
            <person name="Hornburger P."/>
            <person name="Mueller R.-W."/>
            <person name="Bruemmer F."/>
            <person name="Labrenz M."/>
            <person name="Spormann A.M."/>
            <person name="Op den Camp H."/>
            <person name="Overmann J."/>
            <person name="Amann R."/>
            <person name="Jetten M.S.M."/>
            <person name="Mascher T."/>
            <person name="Medema M.H."/>
            <person name="Devos D.P."/>
            <person name="Kaster A.-K."/>
            <person name="Ovreas L."/>
            <person name="Rohde M."/>
            <person name="Galperin M.Y."/>
            <person name="Jogler C."/>
        </authorList>
    </citation>
    <scope>NUCLEOTIDE SEQUENCE [LARGE SCALE GENOMIC DNA]</scope>
    <source>
        <strain evidence="7 8">SV_7m_r</strain>
    </source>
</reference>
<evidence type="ECO:0000256" key="3">
    <source>
        <dbReference type="ARBA" id="ARBA00022764"/>
    </source>
</evidence>
<comment type="subcellular location">
    <subcellularLocation>
        <location evidence="1">Periplasm</location>
    </subcellularLocation>
</comment>
<dbReference type="PANTHER" id="PTHR39210:SF1">
    <property type="entry name" value="HEPARIN-SULFATE LYASE"/>
    <property type="match status" value="1"/>
</dbReference>
<dbReference type="GO" id="GO:0016829">
    <property type="term" value="F:lyase activity"/>
    <property type="evidence" value="ECO:0007669"/>
    <property type="project" value="UniProtKB-KW"/>
</dbReference>
<keyword evidence="2" id="KW-0732">Signal</keyword>
<keyword evidence="8" id="KW-1185">Reference proteome</keyword>
<dbReference type="GO" id="GO:0042597">
    <property type="term" value="C:periplasmic space"/>
    <property type="evidence" value="ECO:0007669"/>
    <property type="project" value="UniProtKB-SubCell"/>
</dbReference>
<dbReference type="EMBL" id="CP036272">
    <property type="protein sequence ID" value="QDT59173.1"/>
    <property type="molecule type" value="Genomic_DNA"/>
</dbReference>
<dbReference type="InterPro" id="IPR031680">
    <property type="entry name" value="Hepar_II_III_N"/>
</dbReference>
<evidence type="ECO:0000256" key="4">
    <source>
        <dbReference type="ARBA" id="ARBA00023239"/>
    </source>
</evidence>
<sequence length="641" mass="72404">MSVLIEADEAYWTEVLLRMTNQSRNGLSWARTTQLLRYHRPAQFAWRLMRLVQQRTQRTLPNLFTVPETLSAQLNTDRISGLVSIADQRCKLWPHRHQAVAEMTEGVFCALNRCVDLSDQRGGINWDPTESRLWRFHLQSQEALLQLADETNPAAAFRWIESWLSFPKHRQPGMDPDAWHPFCLSRRLPVWLGLAAQHGIPQQIASAFSVALARQLHSLRRHLEWDLGGNHLLENLTALYLGEVYLRFDRPSDLPQIERWLMQQCELQVLESGEHVERAPTYHALMTVSLLQCVQAAKDAGRAASFPLAKVAARMVGFLKDVQQPNGELALLGDSGTDELPDLDRLLNWARAVLPVDDQDAKDSVTRYRALTVDYGVFRRGSDHQLLFDFGAVACDHLPAHGHADLLNVTACLHGATALVDTGNFEYESTAKRRYCRSTAAHNVLQIDQREQADVFGSFRMGRRGRVLSRNKGTVTCHDQRRSYRWVSAIHDGFGAPVGRCVLETDQGWLIADWCGKIDEAKFATSRLHWHPDWELQNTEPNRFNAEHQHGNVFIHWLGAQTQAEIMPSVYCPGFGQAYQNQTLVGRTPLSAQHWIAVHLNLQSADASHSPAVSASQGRICLQIAEGPALELCEKTGTQLD</sequence>
<dbReference type="RefSeq" id="WP_145270871.1">
    <property type="nucleotide sequence ID" value="NZ_CP036272.1"/>
</dbReference>
<evidence type="ECO:0000259" key="6">
    <source>
        <dbReference type="Pfam" id="PF16889"/>
    </source>
</evidence>
<dbReference type="Gene3D" id="1.50.10.100">
    <property type="entry name" value="Chondroitin AC/alginate lyase"/>
    <property type="match status" value="1"/>
</dbReference>
<evidence type="ECO:0000313" key="7">
    <source>
        <dbReference type="EMBL" id="QDT59173.1"/>
    </source>
</evidence>
<dbReference type="AlphaFoldDB" id="A0A517SSU3"/>
<dbReference type="InterPro" id="IPR008929">
    <property type="entry name" value="Chondroitin_lyas"/>
</dbReference>
<organism evidence="7 8">
    <name type="scientific">Stieleria bergensis</name>
    <dbReference type="NCBI Taxonomy" id="2528025"/>
    <lineage>
        <taxon>Bacteria</taxon>
        <taxon>Pseudomonadati</taxon>
        <taxon>Planctomycetota</taxon>
        <taxon>Planctomycetia</taxon>
        <taxon>Pirellulales</taxon>
        <taxon>Pirellulaceae</taxon>
        <taxon>Stieleria</taxon>
    </lineage>
</organism>
<dbReference type="Proteomes" id="UP000315003">
    <property type="component" value="Chromosome"/>
</dbReference>
<evidence type="ECO:0000313" key="8">
    <source>
        <dbReference type="Proteomes" id="UP000315003"/>
    </source>
</evidence>
<gene>
    <name evidence="7" type="ORF">SV7mr_16800</name>
</gene>